<dbReference type="Proteomes" id="UP000292695">
    <property type="component" value="Unassembled WGS sequence"/>
</dbReference>
<dbReference type="EMBL" id="SJKA01000007">
    <property type="protein sequence ID" value="TCC31376.1"/>
    <property type="molecule type" value="Genomic_DNA"/>
</dbReference>
<organism evidence="2 3">
    <name type="scientific">Kribbella sindirgiensis</name>
    <dbReference type="NCBI Taxonomy" id="1124744"/>
    <lineage>
        <taxon>Bacteria</taxon>
        <taxon>Bacillati</taxon>
        <taxon>Actinomycetota</taxon>
        <taxon>Actinomycetes</taxon>
        <taxon>Propionibacteriales</taxon>
        <taxon>Kribbellaceae</taxon>
        <taxon>Kribbella</taxon>
    </lineage>
</organism>
<comment type="caution">
    <text evidence="2">The sequence shown here is derived from an EMBL/GenBank/DDBJ whole genome shotgun (WGS) entry which is preliminary data.</text>
</comment>
<feature type="region of interest" description="Disordered" evidence="1">
    <location>
        <begin position="1"/>
        <end position="30"/>
    </location>
</feature>
<dbReference type="AlphaFoldDB" id="A0A4R0IJF5"/>
<accession>A0A4R0IJF5</accession>
<gene>
    <name evidence="2" type="ORF">E0H50_22140</name>
</gene>
<evidence type="ECO:0000256" key="1">
    <source>
        <dbReference type="SAM" id="MobiDB-lite"/>
    </source>
</evidence>
<evidence type="ECO:0000313" key="3">
    <source>
        <dbReference type="Proteomes" id="UP000292695"/>
    </source>
</evidence>
<dbReference type="OrthoDB" id="3831054at2"/>
<feature type="compositionally biased region" description="Basic and acidic residues" evidence="1">
    <location>
        <begin position="62"/>
        <end position="71"/>
    </location>
</feature>
<feature type="region of interest" description="Disordered" evidence="1">
    <location>
        <begin position="46"/>
        <end position="71"/>
    </location>
</feature>
<name>A0A4R0IJF5_9ACTN</name>
<sequence length="71" mass="7675">MGTDAEEPLEPDAVILPGEGQEGRNVNADEAYPGLKSVNVRGLLRRYQRGGGRGGAGQQTGKQRDERSPRR</sequence>
<proteinExistence type="predicted"/>
<keyword evidence="3" id="KW-1185">Reference proteome</keyword>
<feature type="compositionally biased region" description="Gly residues" evidence="1">
    <location>
        <begin position="49"/>
        <end position="58"/>
    </location>
</feature>
<dbReference type="RefSeq" id="WP_131291559.1">
    <property type="nucleotide sequence ID" value="NZ_SJKA01000007.1"/>
</dbReference>
<reference evidence="2 3" key="1">
    <citation type="submission" date="2019-02" db="EMBL/GenBank/DDBJ databases">
        <title>Kribbella capetownensis sp. nov. and Kribbella speibonae sp. nov., isolated from soil.</title>
        <authorList>
            <person name="Curtis S.M."/>
            <person name="Norton I."/>
            <person name="Everest G.J."/>
            <person name="Meyers P.R."/>
        </authorList>
    </citation>
    <scope>NUCLEOTIDE SEQUENCE [LARGE SCALE GENOMIC DNA]</scope>
    <source>
        <strain evidence="2 3">DSM 27082</strain>
    </source>
</reference>
<feature type="compositionally biased region" description="Acidic residues" evidence="1">
    <location>
        <begin position="1"/>
        <end position="10"/>
    </location>
</feature>
<protein>
    <submittedName>
        <fullName evidence="2">Uncharacterized protein</fullName>
    </submittedName>
</protein>
<evidence type="ECO:0000313" key="2">
    <source>
        <dbReference type="EMBL" id="TCC31376.1"/>
    </source>
</evidence>